<evidence type="ECO:0000313" key="3">
    <source>
        <dbReference type="Proteomes" id="UP000230729"/>
    </source>
</evidence>
<dbReference type="Pfam" id="PF01553">
    <property type="entry name" value="Acyltransferase"/>
    <property type="match status" value="1"/>
</dbReference>
<dbReference type="Proteomes" id="UP000230729">
    <property type="component" value="Unassembled WGS sequence"/>
</dbReference>
<dbReference type="GO" id="GO:0016746">
    <property type="term" value="F:acyltransferase activity"/>
    <property type="evidence" value="ECO:0007669"/>
    <property type="project" value="InterPro"/>
</dbReference>
<dbReference type="SUPFAM" id="SSF69593">
    <property type="entry name" value="Glycerol-3-phosphate (1)-acyltransferase"/>
    <property type="match status" value="1"/>
</dbReference>
<sequence>MNIAKKSNTLYNISRFERPATYNPAGQNMARIMPPVQKNHPEIINILKTAKFLALGFLEFLFWLGWPLRIASCLALRPLWPLIFRFQILGRENLDKIRQGGVLFIANHHSRSDPFFIGSCLPWSLSWRIGQVRYMTYWKQIFQRPYGPFLWFYGSYPIFSANGNYEKSLAGTIRRLREGKNIIMFPTAYMDRDFDPQNARPGVAFLARALNPLIVPVRLSNLRAQNFSGQPWRKKELKVAFGQPFHWLEAGAASDSLPDLAKKIMAKVGEIRI</sequence>
<comment type="caution">
    <text evidence="2">The sequence shown here is derived from an EMBL/GenBank/DDBJ whole genome shotgun (WGS) entry which is preliminary data.</text>
</comment>
<protein>
    <recommendedName>
        <fullName evidence="1">Phospholipid/glycerol acyltransferase domain-containing protein</fullName>
    </recommendedName>
</protein>
<accession>A0A2G9ZL40</accession>
<reference evidence="2 3" key="1">
    <citation type="submission" date="2017-09" db="EMBL/GenBank/DDBJ databases">
        <title>Depth-based differentiation of microbial function through sediment-hosted aquifers and enrichment of novel symbionts in the deep terrestrial subsurface.</title>
        <authorList>
            <person name="Probst A.J."/>
            <person name="Ladd B."/>
            <person name="Jarett J.K."/>
            <person name="Geller-Mcgrath D.E."/>
            <person name="Sieber C.M."/>
            <person name="Emerson J.B."/>
            <person name="Anantharaman K."/>
            <person name="Thomas B.C."/>
            <person name="Malmstrom R."/>
            <person name="Stieglmeier M."/>
            <person name="Klingl A."/>
            <person name="Woyke T."/>
            <person name="Ryan C.M."/>
            <person name="Banfield J.F."/>
        </authorList>
    </citation>
    <scope>NUCLEOTIDE SEQUENCE [LARGE SCALE GENOMIC DNA]</scope>
    <source>
        <strain evidence="2">CG23_combo_of_CG06-09_8_20_14_all_49_15</strain>
    </source>
</reference>
<dbReference type="CDD" id="cd07989">
    <property type="entry name" value="LPLAT_AGPAT-like"/>
    <property type="match status" value="1"/>
</dbReference>
<organism evidence="2 3">
    <name type="scientific">Candidatus Falkowbacteria bacterium CG23_combo_of_CG06-09_8_20_14_all_49_15</name>
    <dbReference type="NCBI Taxonomy" id="1974572"/>
    <lineage>
        <taxon>Bacteria</taxon>
        <taxon>Candidatus Falkowiibacteriota</taxon>
    </lineage>
</organism>
<dbReference type="EMBL" id="PCSD01000040">
    <property type="protein sequence ID" value="PIP33895.1"/>
    <property type="molecule type" value="Genomic_DNA"/>
</dbReference>
<dbReference type="InterPro" id="IPR002123">
    <property type="entry name" value="Plipid/glycerol_acylTrfase"/>
</dbReference>
<evidence type="ECO:0000259" key="1">
    <source>
        <dbReference type="SMART" id="SM00563"/>
    </source>
</evidence>
<dbReference type="SMART" id="SM00563">
    <property type="entry name" value="PlsC"/>
    <property type="match status" value="1"/>
</dbReference>
<name>A0A2G9ZL40_9BACT</name>
<dbReference type="AlphaFoldDB" id="A0A2G9ZL40"/>
<feature type="domain" description="Phospholipid/glycerol acyltransferase" evidence="1">
    <location>
        <begin position="102"/>
        <end position="222"/>
    </location>
</feature>
<proteinExistence type="predicted"/>
<evidence type="ECO:0000313" key="2">
    <source>
        <dbReference type="EMBL" id="PIP33895.1"/>
    </source>
</evidence>
<gene>
    <name evidence="2" type="ORF">COX22_01930</name>
</gene>